<dbReference type="GO" id="GO:0008233">
    <property type="term" value="F:peptidase activity"/>
    <property type="evidence" value="ECO:0007669"/>
    <property type="project" value="UniProtKB-KW"/>
</dbReference>
<protein>
    <recommendedName>
        <fullName evidence="6">ATP-dependent Clp protease proteolytic subunit</fullName>
    </recommendedName>
</protein>
<dbReference type="CDD" id="cd07016">
    <property type="entry name" value="S14_ClpP_1"/>
    <property type="match status" value="1"/>
</dbReference>
<evidence type="ECO:0000313" key="8">
    <source>
        <dbReference type="EMBL" id="AVQ18763.1"/>
    </source>
</evidence>
<keyword evidence="4" id="KW-0378">Hydrolase</keyword>
<evidence type="ECO:0000313" key="9">
    <source>
        <dbReference type="Proteomes" id="UP000240258"/>
    </source>
</evidence>
<dbReference type="SUPFAM" id="SSF52096">
    <property type="entry name" value="ClpP/crotonase"/>
    <property type="match status" value="1"/>
</dbReference>
<dbReference type="PRINTS" id="PR00127">
    <property type="entry name" value="CLPPROTEASEP"/>
</dbReference>
<sequence length="248" mass="28116">MKIKIQLQNNGKNTGYFEIKAQDNIAELSIYGEISSDKWWGDEVTPTEIKELLDTVKNKDLNIFINSSGGNVFAGLAIYHMLKRHEGKKKVYVDGVAASIASIIAMAGDEIHIPKNAYLMIHRSWICTAGNKNDLLETISMLEKMDINMADIYKTKALTDISNEKILELMDNETWLTGIEAQNYFDIVVDGENRTAACLDGLTPNDKMPEIFKAKLNKIEKSQSENKEELKRIELEKAKLKLRLKMED</sequence>
<evidence type="ECO:0000256" key="5">
    <source>
        <dbReference type="ARBA" id="ARBA00022825"/>
    </source>
</evidence>
<dbReference type="NCBIfam" id="NF045542">
    <property type="entry name" value="Clp_rel_HeadMat"/>
    <property type="match status" value="1"/>
</dbReference>
<name>A0ABM6TXG0_FUSMR</name>
<evidence type="ECO:0000256" key="6">
    <source>
        <dbReference type="RuleBase" id="RU003567"/>
    </source>
</evidence>
<keyword evidence="5" id="KW-0720">Serine protease</keyword>
<comment type="similarity">
    <text evidence="1 6">Belongs to the peptidase S14 family.</text>
</comment>
<dbReference type="InterPro" id="IPR023562">
    <property type="entry name" value="ClpP/TepA"/>
</dbReference>
<keyword evidence="3 8" id="KW-0645">Protease</keyword>
<dbReference type="Pfam" id="PF00574">
    <property type="entry name" value="CLP_protease"/>
    <property type="match status" value="1"/>
</dbReference>
<dbReference type="PANTHER" id="PTHR10381">
    <property type="entry name" value="ATP-DEPENDENT CLP PROTEASE PROTEOLYTIC SUBUNIT"/>
    <property type="match status" value="1"/>
</dbReference>
<organism evidence="8 9">
    <name type="scientific">Fusobacterium mortiferum ATCC 9817</name>
    <dbReference type="NCBI Taxonomy" id="469616"/>
    <lineage>
        <taxon>Bacteria</taxon>
        <taxon>Fusobacteriati</taxon>
        <taxon>Fusobacteriota</taxon>
        <taxon>Fusobacteriia</taxon>
        <taxon>Fusobacteriales</taxon>
        <taxon>Fusobacteriaceae</taxon>
        <taxon>Fusobacterium</taxon>
    </lineage>
</organism>
<dbReference type="PANTHER" id="PTHR10381:SF70">
    <property type="entry name" value="ATP-DEPENDENT CLP PROTEASE PROTEOLYTIC SUBUNIT"/>
    <property type="match status" value="1"/>
</dbReference>
<accession>A0ABM6TXG0</accession>
<feature type="coiled-coil region" evidence="7">
    <location>
        <begin position="216"/>
        <end position="243"/>
    </location>
</feature>
<dbReference type="Proteomes" id="UP000240258">
    <property type="component" value="Chromosome"/>
</dbReference>
<dbReference type="Gene3D" id="3.90.226.10">
    <property type="entry name" value="2-enoyl-CoA Hydratase, Chain A, domain 1"/>
    <property type="match status" value="1"/>
</dbReference>
<dbReference type="InterPro" id="IPR029045">
    <property type="entry name" value="ClpP/crotonase-like_dom_sf"/>
</dbReference>
<proteinExistence type="inferred from homology"/>
<keyword evidence="2" id="KW-0963">Cytoplasm</keyword>
<keyword evidence="9" id="KW-1185">Reference proteome</keyword>
<dbReference type="GeneID" id="62763172"/>
<evidence type="ECO:0000256" key="3">
    <source>
        <dbReference type="ARBA" id="ARBA00022670"/>
    </source>
</evidence>
<reference evidence="9" key="1">
    <citation type="journal article" date="2018" name="MSphere">
        <title>Fusobacterium Genomics Using MinION and Illumina Sequencing Enables Genome Completion and Correction.</title>
        <authorList>
            <person name="Todd S.M."/>
            <person name="Settlage R.E."/>
            <person name="Lahmers K.K."/>
            <person name="Slade D.J."/>
        </authorList>
    </citation>
    <scope>NUCLEOTIDE SEQUENCE [LARGE SCALE GENOMIC DNA]</scope>
    <source>
        <strain evidence="9">ATCC 9817</strain>
    </source>
</reference>
<evidence type="ECO:0000256" key="2">
    <source>
        <dbReference type="ARBA" id="ARBA00022490"/>
    </source>
</evidence>
<dbReference type="EMBL" id="CP028102">
    <property type="protein sequence ID" value="AVQ18763.1"/>
    <property type="molecule type" value="Genomic_DNA"/>
</dbReference>
<evidence type="ECO:0000256" key="1">
    <source>
        <dbReference type="ARBA" id="ARBA00007039"/>
    </source>
</evidence>
<evidence type="ECO:0000256" key="7">
    <source>
        <dbReference type="SAM" id="Coils"/>
    </source>
</evidence>
<dbReference type="GO" id="GO:0006508">
    <property type="term" value="P:proteolysis"/>
    <property type="evidence" value="ECO:0007669"/>
    <property type="project" value="UniProtKB-KW"/>
</dbReference>
<gene>
    <name evidence="8" type="ORF">C4N19_06520</name>
</gene>
<dbReference type="InterPro" id="IPR001907">
    <property type="entry name" value="ClpP"/>
</dbReference>
<evidence type="ECO:0000256" key="4">
    <source>
        <dbReference type="ARBA" id="ARBA00022801"/>
    </source>
</evidence>
<keyword evidence="7" id="KW-0175">Coiled coil</keyword>
<dbReference type="RefSeq" id="WP_005884240.1">
    <property type="nucleotide sequence ID" value="NZ_CP028102.1"/>
</dbReference>